<feature type="region of interest" description="Disordered" evidence="6">
    <location>
        <begin position="545"/>
        <end position="569"/>
    </location>
</feature>
<dbReference type="InterPro" id="IPR036628">
    <property type="entry name" value="Clp_N_dom_sf"/>
</dbReference>
<dbReference type="Pfam" id="PF26587">
    <property type="entry name" value="AAA_lid_SMAX1"/>
    <property type="match status" value="1"/>
</dbReference>
<dbReference type="PANTHER" id="PTHR43572:SF38">
    <property type="entry name" value="PROTEIN SMAX1-LIKE 6"/>
    <property type="match status" value="1"/>
</dbReference>
<evidence type="ECO:0000256" key="4">
    <source>
        <dbReference type="ARBA" id="ARBA00023163"/>
    </source>
</evidence>
<evidence type="ECO:0000256" key="1">
    <source>
        <dbReference type="ARBA" id="ARBA00008675"/>
    </source>
</evidence>
<evidence type="ECO:0000259" key="7">
    <source>
        <dbReference type="PROSITE" id="PS51903"/>
    </source>
</evidence>
<dbReference type="InterPro" id="IPR058680">
    <property type="entry name" value="NBD_SMAX1-like"/>
</dbReference>
<organism evidence="8">
    <name type="scientific">Linum usitatissimum</name>
    <name type="common">Flax</name>
    <name type="synonym">Linum humile</name>
    <dbReference type="NCBI Taxonomy" id="4006"/>
    <lineage>
        <taxon>Eukaryota</taxon>
        <taxon>Viridiplantae</taxon>
        <taxon>Streptophyta</taxon>
        <taxon>Embryophyta</taxon>
        <taxon>Tracheophyta</taxon>
        <taxon>Spermatophyta</taxon>
        <taxon>Magnoliopsida</taxon>
        <taxon>eudicotyledons</taxon>
        <taxon>Gunneridae</taxon>
        <taxon>Pentapetalae</taxon>
        <taxon>rosids</taxon>
        <taxon>fabids</taxon>
        <taxon>Malpighiales</taxon>
        <taxon>Linaceae</taxon>
        <taxon>Linum</taxon>
    </lineage>
</organism>
<evidence type="ECO:0000313" key="8">
    <source>
        <dbReference type="EMBL" id="AND01179.1"/>
    </source>
</evidence>
<dbReference type="EMBL" id="KX018625">
    <property type="protein sequence ID" value="AND01179.1"/>
    <property type="molecule type" value="Genomic_DNA"/>
</dbReference>
<dbReference type="Gene3D" id="1.10.1780.10">
    <property type="entry name" value="Clp, N-terminal domain"/>
    <property type="match status" value="1"/>
</dbReference>
<dbReference type="Pfam" id="PF23569">
    <property type="entry name" value="NBD_SMAX1"/>
    <property type="match status" value="1"/>
</dbReference>
<name>A0A172MLC8_LINUS</name>
<dbReference type="GO" id="GO:0016887">
    <property type="term" value="F:ATP hydrolysis activity"/>
    <property type="evidence" value="ECO:0007669"/>
    <property type="project" value="InterPro"/>
</dbReference>
<dbReference type="PANTHER" id="PTHR43572">
    <property type="entry name" value="CHAPERONE PROTEIN CLPD, CHLOROPLASTIC"/>
    <property type="match status" value="1"/>
</dbReference>
<dbReference type="InterPro" id="IPR004176">
    <property type="entry name" value="Clp_R_N"/>
</dbReference>
<dbReference type="Gene3D" id="3.40.50.300">
    <property type="entry name" value="P-loop containing nucleotide triphosphate hydrolases"/>
    <property type="match status" value="1"/>
</dbReference>
<evidence type="ECO:0000256" key="6">
    <source>
        <dbReference type="SAM" id="MobiDB-lite"/>
    </source>
</evidence>
<feature type="compositionally biased region" description="Polar residues" evidence="6">
    <location>
        <begin position="600"/>
        <end position="609"/>
    </location>
</feature>
<reference evidence="8" key="1">
    <citation type="journal article" date="2016" name="Funct. Integr. Genomics">
        <title>Structural organization of fatty acid desaturase loci in linseed lines with contrasting linolenic acid contents.</title>
        <authorList>
            <person name="Thambugala D."/>
            <person name="Ragupathy R."/>
            <person name="Cloutier S."/>
        </authorList>
    </citation>
    <scope>NUCLEOTIDE SEQUENCE</scope>
</reference>
<dbReference type="AlphaFoldDB" id="A0A172MLC8"/>
<dbReference type="GO" id="GO:0005524">
    <property type="term" value="F:ATP binding"/>
    <property type="evidence" value="ECO:0007669"/>
    <property type="project" value="InterPro"/>
</dbReference>
<dbReference type="InterPro" id="IPR027417">
    <property type="entry name" value="P-loop_NTPase"/>
</dbReference>
<keyword evidence="3" id="KW-0805">Transcription regulation</keyword>
<protein>
    <recommendedName>
        <fullName evidence="7">Clp R domain-containing protein</fullName>
    </recommendedName>
</protein>
<dbReference type="InterPro" id="IPR058954">
    <property type="entry name" value="AAA_lid_SMAX1"/>
</dbReference>
<dbReference type="InterPro" id="IPR003959">
    <property type="entry name" value="ATPase_AAA_core"/>
</dbReference>
<dbReference type="SUPFAM" id="SSF52540">
    <property type="entry name" value="P-loop containing nucleoside triphosphate hydrolases"/>
    <property type="match status" value="1"/>
</dbReference>
<accession>A0A172MLC8</accession>
<evidence type="ECO:0000256" key="2">
    <source>
        <dbReference type="ARBA" id="ARBA00022737"/>
    </source>
</evidence>
<feature type="region of interest" description="Disordered" evidence="6">
    <location>
        <begin position="600"/>
        <end position="627"/>
    </location>
</feature>
<evidence type="ECO:0000256" key="5">
    <source>
        <dbReference type="PROSITE-ProRule" id="PRU01251"/>
    </source>
</evidence>
<proteinExistence type="inferred from homology"/>
<evidence type="ECO:0000256" key="3">
    <source>
        <dbReference type="ARBA" id="ARBA00023015"/>
    </source>
</evidence>
<sequence>MPSPVTTARQCLTDEAARALDDAVAVARRRSHSQTTSLHAVSALLALPSSSLRDACFRSRISSSDYPPPRLQFRALELCVGVSLDRLPSSKSGDEPLISNALMAAIKRSQANQRRHPDSFHLQQIHFGNQAPAVIKVELKHFIGSILDDPVVSRVFGEAGFISCRIKSVILSPPLLLQTPRFPRAGLLPPSFFSRNLGSSDPGFGFGFSFSDDGAENSRRIGEVMVKQEGKGKNPLLLGACASDALKRFVERVKYNSTGNSIGGGGSSLPNEIAGISVVVIESDKEETGQKFDELGRALEACSGRGIVASFGDLEVLIGGDDDDTAGSYMVSKLTTLLERFKEKLWLIGAAASYDVYSKFLKRFPAVEKDWDLQLLPITSSSSSVSGLGSKSSLLGSFVPFGGFFPTTSDLPSPLSSMSEPLGRCHLCTAKYEQEVAALLKTAHQRSDNLPWLTMAEQIKGKGVDEASKIEDDGSIVALQKKWNDICQRLHRSQTFSKLDTSPGPKYQALVAEDSSTSIGGFNGIQNLFGAKRQMTVVSESKNLEIVEEEEEGEGGGRGSTMQVQAAPCSSSSVSSVTTDLGLGTLYSTKFLDHKEQCDHLSSTNSTTEPDAASDIVSRQIVKSSPPSRVPLDLADYKRLRTLLSRKVSWQDSAISAICQSLSKAKFGSKSRNDIWLTFLGPDKIGKKKIASALAEIVSGSHENVIFVDLSYQHGAGSSNSVYQCRELYEDVNFRGKTVIDYIAAEMKKKPRSVIFLENIEHADLPTKASLSQAVSKGKFADSHGREISTSNMIFITTTSAMVGDTDLSHENRTVKYTEESILGAKRWQMQMQVEPGSQSLGITVSNVIKVKVQGKTSSGSLMNKRRKLQESNESKKRGFLDLNLPVEETEEEDLDGAEWMQDFFEQVDEKIELKPFDFDALGEKIVKEISSQVERVFGGVEKVTVEIENDAMVQMIAASWSSEKEEATVKWVENVLGRGFSELRYKYSISNANNVPRASSWNLPALENQPMKPDNQKIQQKNEIPTWILCVKVARKNITLVKMSGDEGLDGVTEEWDFAPKQSLRSYEEEELELGFDLIILEVHETKRNYLKEMGLEGPKKSWKMMKTLRGAKNVIMRLHMGSWKCIVKHVKHKSNFVVDALAKLGREHKSGERWFHVPPQGRVGEIVEADRMGQCYRRGATGLAYALPINGFG</sequence>
<keyword evidence="2 5" id="KW-0677">Repeat</keyword>
<dbReference type="PROSITE" id="PS51903">
    <property type="entry name" value="CLP_R"/>
    <property type="match status" value="1"/>
</dbReference>
<dbReference type="SUPFAM" id="SSF81923">
    <property type="entry name" value="Double Clp-N motif"/>
    <property type="match status" value="1"/>
</dbReference>
<feature type="domain" description="Clp R" evidence="7">
    <location>
        <begin position="8"/>
        <end position="178"/>
    </location>
</feature>
<keyword evidence="4" id="KW-0804">Transcription</keyword>
<dbReference type="Pfam" id="PF07724">
    <property type="entry name" value="AAA_2"/>
    <property type="match status" value="1"/>
</dbReference>
<dbReference type="InterPro" id="IPR051650">
    <property type="entry name" value="SL_signaling_regulator"/>
</dbReference>
<comment type="similarity">
    <text evidence="1">Belongs to the ClpA/ClpB family.</text>
</comment>